<reference evidence="2 3" key="1">
    <citation type="journal article" date="2015" name="Genome Announc.">
        <title>Genome Sequence of 'Candidatus Thioglobus autotrophica' Strain EF1, a Chemoautotroph from the SUP05 Clade of Marine Gammaproteobacteria.</title>
        <authorList>
            <person name="Shah V."/>
            <person name="Morris R.M."/>
        </authorList>
    </citation>
    <scope>NUCLEOTIDE SEQUENCE [LARGE SCALE GENOMIC DNA]</scope>
    <source>
        <strain evidence="2 3">EF1</strain>
    </source>
</reference>
<organism evidence="2 3">
    <name type="scientific">Candidatus Thioglobus autotrophicus</name>
    <dbReference type="NCBI Taxonomy" id="1705394"/>
    <lineage>
        <taxon>Bacteria</taxon>
        <taxon>Pseudomonadati</taxon>
        <taxon>Pseudomonadota</taxon>
        <taxon>Gammaproteobacteria</taxon>
        <taxon>Candidatus Pseudothioglobaceae</taxon>
        <taxon>Candidatus Thioglobus</taxon>
    </lineage>
</organism>
<dbReference type="AlphaFoldDB" id="A0A0M5LL18"/>
<protein>
    <recommendedName>
        <fullName evidence="4">DUF2946 domain-containing protein</fullName>
    </recommendedName>
</protein>
<accession>A0A0M5LL18</accession>
<name>A0A0M5LL18_9GAMM</name>
<proteinExistence type="predicted"/>
<feature type="signal peptide" evidence="1">
    <location>
        <begin position="1"/>
        <end position="31"/>
    </location>
</feature>
<dbReference type="STRING" id="1705394.SP60_06465"/>
<evidence type="ECO:0000313" key="2">
    <source>
        <dbReference type="EMBL" id="ALE52873.1"/>
    </source>
</evidence>
<feature type="chain" id="PRO_5005805431" description="DUF2946 domain-containing protein" evidence="1">
    <location>
        <begin position="32"/>
        <end position="126"/>
    </location>
</feature>
<dbReference type="Proteomes" id="UP000058020">
    <property type="component" value="Chromosome"/>
</dbReference>
<gene>
    <name evidence="2" type="ORF">SP60_06465</name>
</gene>
<evidence type="ECO:0000313" key="3">
    <source>
        <dbReference type="Proteomes" id="UP000058020"/>
    </source>
</evidence>
<dbReference type="EMBL" id="CP010552">
    <property type="protein sequence ID" value="ALE52873.1"/>
    <property type="molecule type" value="Genomic_DNA"/>
</dbReference>
<dbReference type="KEGG" id="tho:SP60_06465"/>
<evidence type="ECO:0008006" key="4">
    <source>
        <dbReference type="Google" id="ProtNLM"/>
    </source>
</evidence>
<evidence type="ECO:0000256" key="1">
    <source>
        <dbReference type="SAM" id="SignalP"/>
    </source>
</evidence>
<keyword evidence="1" id="KW-0732">Signal</keyword>
<sequence length="126" mass="13816">MRLMMGNKSLYAIRMTILVMLFQLLSPAASALIAESQKNGEFAVVCTLQGYQQVWIEANNPQKHSNTLNCPICLLALSSLDVISPDTGRAINRVDEGVIYTSAIQKNTQLSNLSQSFAIRAPPLFS</sequence>
<keyword evidence="3" id="KW-1185">Reference proteome</keyword>